<dbReference type="Pfam" id="PF09991">
    <property type="entry name" value="DUF2232"/>
    <property type="match status" value="1"/>
</dbReference>
<evidence type="ECO:0000256" key="1">
    <source>
        <dbReference type="SAM" id="Phobius"/>
    </source>
</evidence>
<feature type="transmembrane region" description="Helical" evidence="1">
    <location>
        <begin position="216"/>
        <end position="232"/>
    </location>
</feature>
<feature type="transmembrane region" description="Helical" evidence="1">
    <location>
        <begin position="276"/>
        <end position="298"/>
    </location>
</feature>
<name>A0ABS2QXI4_9BACI</name>
<dbReference type="InterPro" id="IPR018710">
    <property type="entry name" value="DUF2232"/>
</dbReference>
<dbReference type="Proteomes" id="UP000809829">
    <property type="component" value="Unassembled WGS sequence"/>
</dbReference>
<accession>A0ABS2QXI4</accession>
<keyword evidence="1" id="KW-0812">Transmembrane</keyword>
<proteinExistence type="predicted"/>
<keyword evidence="1" id="KW-0472">Membrane</keyword>
<evidence type="ECO:0000313" key="3">
    <source>
        <dbReference type="Proteomes" id="UP000809829"/>
    </source>
</evidence>
<reference evidence="2 3" key="1">
    <citation type="submission" date="2021-01" db="EMBL/GenBank/DDBJ databases">
        <title>Genomic Encyclopedia of Type Strains, Phase IV (KMG-IV): sequencing the most valuable type-strain genomes for metagenomic binning, comparative biology and taxonomic classification.</title>
        <authorList>
            <person name="Goeker M."/>
        </authorList>
    </citation>
    <scope>NUCLEOTIDE SEQUENCE [LARGE SCALE GENOMIC DNA]</scope>
    <source>
        <strain evidence="2 3">DSM 104297</strain>
    </source>
</reference>
<feature type="transmembrane region" description="Helical" evidence="1">
    <location>
        <begin position="12"/>
        <end position="35"/>
    </location>
</feature>
<dbReference type="EMBL" id="JAFBFC010000005">
    <property type="protein sequence ID" value="MBM7704204.1"/>
    <property type="molecule type" value="Genomic_DNA"/>
</dbReference>
<feature type="transmembrane region" description="Helical" evidence="1">
    <location>
        <begin position="98"/>
        <end position="119"/>
    </location>
</feature>
<organism evidence="2 3">
    <name type="scientific">Priestia iocasae</name>
    <dbReference type="NCBI Taxonomy" id="2291674"/>
    <lineage>
        <taxon>Bacteria</taxon>
        <taxon>Bacillati</taxon>
        <taxon>Bacillota</taxon>
        <taxon>Bacilli</taxon>
        <taxon>Bacillales</taxon>
        <taxon>Bacillaceae</taxon>
        <taxon>Priestia</taxon>
    </lineage>
</organism>
<keyword evidence="3" id="KW-1185">Reference proteome</keyword>
<gene>
    <name evidence="2" type="ORF">JOC83_003054</name>
</gene>
<sequence>MKGTRFITEGAMLLAIFVGLLLFSLYIPIIGQLFMLSLAVPFIIFTVRHGLKKAIVFFIVSLLLGVLFGRVVALPMVVAFGMSGVFMGYLYKQQRSRYIILLGGTVAFSMTLLLLYVLVNVVLNINLMEVMEQALSESIAMSKHTLEMMGQTPNEAQMKQFEQALDLIKYMFPSLIVMVSFVFAFITQLITAPILKRMRYEVERFPPFHQLQLPKSILWYYLLVLILSFFSMETGSFLYIAVVNLLMVLQTLILIQGYSFIFYFCRQKGYSKVIPIVVIVLSLIIPIFLQFVRILGIIDLGFDLRKKQQK</sequence>
<evidence type="ECO:0000313" key="2">
    <source>
        <dbReference type="EMBL" id="MBM7704204.1"/>
    </source>
</evidence>
<dbReference type="RefSeq" id="WP_205188209.1">
    <property type="nucleotide sequence ID" value="NZ_JAFBFC010000005.1"/>
</dbReference>
<comment type="caution">
    <text evidence="2">The sequence shown here is derived from an EMBL/GenBank/DDBJ whole genome shotgun (WGS) entry which is preliminary data.</text>
</comment>
<feature type="transmembrane region" description="Helical" evidence="1">
    <location>
        <begin position="170"/>
        <end position="195"/>
    </location>
</feature>
<feature type="transmembrane region" description="Helical" evidence="1">
    <location>
        <begin position="238"/>
        <end position="264"/>
    </location>
</feature>
<feature type="transmembrane region" description="Helical" evidence="1">
    <location>
        <begin position="55"/>
        <end position="86"/>
    </location>
</feature>
<protein>
    <submittedName>
        <fullName evidence="2">Uncharacterized protein YybS (DUF2232 family)</fullName>
    </submittedName>
</protein>
<keyword evidence="1" id="KW-1133">Transmembrane helix</keyword>
<dbReference type="PANTHER" id="PTHR41324">
    <property type="entry name" value="MEMBRANE PROTEIN-RELATED"/>
    <property type="match status" value="1"/>
</dbReference>
<dbReference type="PANTHER" id="PTHR41324:SF1">
    <property type="entry name" value="DUF2232 DOMAIN-CONTAINING PROTEIN"/>
    <property type="match status" value="1"/>
</dbReference>